<sequence length="150" mass="17749">MNKTPYALEFLWHQIDFAISNIKKPKYKLLLKNILTEDIKNLLEKKKDKTGRNYEGGVLERTASLSSLAICMYDNYPVIDIDLLLTSIILSGVCQLYYKKDCFNLLKDYPEIIQFLFKKQRTKPSVEIFIYDNLIKLDREIFIRTRQKKS</sequence>
<evidence type="ECO:0000313" key="1">
    <source>
        <dbReference type="EMBL" id="SMP08831.1"/>
    </source>
</evidence>
<dbReference type="Proteomes" id="UP001157947">
    <property type="component" value="Unassembled WGS sequence"/>
</dbReference>
<name>A0AA45WKT4_9AQUI</name>
<accession>A0AA45WKT4</accession>
<dbReference type="RefSeq" id="WP_265134107.1">
    <property type="nucleotide sequence ID" value="NZ_FXTX01000006.1"/>
</dbReference>
<dbReference type="EMBL" id="FXTX01000006">
    <property type="protein sequence ID" value="SMP08831.1"/>
    <property type="molecule type" value="Genomic_DNA"/>
</dbReference>
<dbReference type="AlphaFoldDB" id="A0AA45WKT4"/>
<comment type="caution">
    <text evidence="1">The sequence shown here is derived from an EMBL/GenBank/DDBJ whole genome shotgun (WGS) entry which is preliminary data.</text>
</comment>
<proteinExistence type="predicted"/>
<gene>
    <name evidence="1" type="ORF">SAMN06264868_10652</name>
</gene>
<reference evidence="1" key="1">
    <citation type="submission" date="2017-05" db="EMBL/GenBank/DDBJ databases">
        <authorList>
            <person name="Varghese N."/>
            <person name="Submissions S."/>
        </authorList>
    </citation>
    <scope>NUCLEOTIDE SEQUENCE</scope>
    <source>
        <strain evidence="1">DSM 18763</strain>
    </source>
</reference>
<organism evidence="1 2">
    <name type="scientific">Venenivibrio stagnispumantis</name>
    <dbReference type="NCBI Taxonomy" id="407998"/>
    <lineage>
        <taxon>Bacteria</taxon>
        <taxon>Pseudomonadati</taxon>
        <taxon>Aquificota</taxon>
        <taxon>Aquificia</taxon>
        <taxon>Aquificales</taxon>
        <taxon>Hydrogenothermaceae</taxon>
        <taxon>Venenivibrio</taxon>
    </lineage>
</organism>
<evidence type="ECO:0000313" key="2">
    <source>
        <dbReference type="Proteomes" id="UP001157947"/>
    </source>
</evidence>
<protein>
    <submittedName>
        <fullName evidence="1">Uncharacterized protein</fullName>
    </submittedName>
</protein>
<keyword evidence="2" id="KW-1185">Reference proteome</keyword>